<feature type="compositionally biased region" description="Basic and acidic residues" evidence="1">
    <location>
        <begin position="50"/>
        <end position="70"/>
    </location>
</feature>
<sequence>MLIGVVAQPPQDALGAVRRGGLGPQGTPGDRTGGLSVSAGVRVGEPGRGVPREGGARADAGEQGGRRGVDPPDASVGRGEEEGPRRGLQGGTHRPRGGLLGRGPGVSPHVPERRASWARVPLTLSSPLRYPFAP</sequence>
<evidence type="ECO:0000256" key="1">
    <source>
        <dbReference type="SAM" id="MobiDB-lite"/>
    </source>
</evidence>
<dbReference type="Proteomes" id="UP000195880">
    <property type="component" value="Chromosome"/>
</dbReference>
<proteinExistence type="predicted"/>
<organism evidence="2 3">
    <name type="scientific">Streptomyces alboflavus</name>
    <dbReference type="NCBI Taxonomy" id="67267"/>
    <lineage>
        <taxon>Bacteria</taxon>
        <taxon>Bacillati</taxon>
        <taxon>Actinomycetota</taxon>
        <taxon>Actinomycetes</taxon>
        <taxon>Kitasatosporales</taxon>
        <taxon>Streptomycetaceae</taxon>
        <taxon>Streptomyces</taxon>
    </lineage>
</organism>
<name>A0A1Z1WRF3_9ACTN</name>
<accession>A0A1Z1WRF3</accession>
<reference evidence="2 3" key="1">
    <citation type="submission" date="2017-05" db="EMBL/GenBank/DDBJ databases">
        <title>Streptomyces alboflavus Genome sequencing and assembly.</title>
        <authorList>
            <person name="Wang Y."/>
            <person name="Du B."/>
            <person name="Ding Y."/>
            <person name="Liu H."/>
            <person name="Hou Q."/>
            <person name="Liu K."/>
            <person name="Wang C."/>
            <person name="Yao L."/>
        </authorList>
    </citation>
    <scope>NUCLEOTIDE SEQUENCE [LARGE SCALE GENOMIC DNA]</scope>
    <source>
        <strain evidence="2 3">MDJK44</strain>
    </source>
</reference>
<gene>
    <name evidence="2" type="ORF">SMD44_08505</name>
</gene>
<evidence type="ECO:0000313" key="3">
    <source>
        <dbReference type="Proteomes" id="UP000195880"/>
    </source>
</evidence>
<dbReference type="EMBL" id="CP021748">
    <property type="protein sequence ID" value="ARX89018.1"/>
    <property type="molecule type" value="Genomic_DNA"/>
</dbReference>
<evidence type="ECO:0000313" key="2">
    <source>
        <dbReference type="EMBL" id="ARX89018.1"/>
    </source>
</evidence>
<protein>
    <submittedName>
        <fullName evidence="2">Uncharacterized protein</fullName>
    </submittedName>
</protein>
<dbReference type="KEGG" id="salf:SMD44_08505"/>
<keyword evidence="3" id="KW-1185">Reference proteome</keyword>
<dbReference type="AlphaFoldDB" id="A0A1Z1WRF3"/>
<feature type="region of interest" description="Disordered" evidence="1">
    <location>
        <begin position="1"/>
        <end position="134"/>
    </location>
</feature>